<feature type="compositionally biased region" description="Low complexity" evidence="1">
    <location>
        <begin position="165"/>
        <end position="179"/>
    </location>
</feature>
<dbReference type="HOGENOM" id="CLU_1092234_0_0_1"/>
<dbReference type="OrthoDB" id="9999810at2759"/>
<reference evidence="2 3" key="1">
    <citation type="journal article" date="2007" name="Science">
        <title>Sea anemone genome reveals ancestral eumetazoan gene repertoire and genomic organization.</title>
        <authorList>
            <person name="Putnam N.H."/>
            <person name="Srivastava M."/>
            <person name="Hellsten U."/>
            <person name="Dirks B."/>
            <person name="Chapman J."/>
            <person name="Salamov A."/>
            <person name="Terry A."/>
            <person name="Shapiro H."/>
            <person name="Lindquist E."/>
            <person name="Kapitonov V.V."/>
            <person name="Jurka J."/>
            <person name="Genikhovich G."/>
            <person name="Grigoriev I.V."/>
            <person name="Lucas S.M."/>
            <person name="Steele R.E."/>
            <person name="Finnerty J.R."/>
            <person name="Technau U."/>
            <person name="Martindale M.Q."/>
            <person name="Rokhsar D.S."/>
        </authorList>
    </citation>
    <scope>NUCLEOTIDE SEQUENCE [LARGE SCALE GENOMIC DNA]</scope>
    <source>
        <strain evidence="3">CH2 X CH6</strain>
    </source>
</reference>
<sequence>MGSGASRENDGTADAMSPRVQGLKGEELMLDSPALLDLGHGTIRYRLPDEKNYPNQQDTKKKTGYFYHPRLDDFSEDAEISPEERFKLYYVFKGPKKDGKNKKLYYVYATSINAKDEGLKQEEYRPQGKGYNWPESYRKANNLYYDLTFIEQAEEEFSDSDSLSEDTTSIRTTTPSTTPDNKEHIRLVVTNSETVESLKKRVGLRLLIPPVNVHILQKRTIELRNEDVIGDLRTPEQGTWRKFAVNLHLS</sequence>
<evidence type="ECO:0000313" key="2">
    <source>
        <dbReference type="EMBL" id="EDO40586.1"/>
    </source>
</evidence>
<protein>
    <recommendedName>
        <fullName evidence="4">Ubiquitin-like domain-containing protein</fullName>
    </recommendedName>
</protein>
<dbReference type="InParanoid" id="A7S6U8"/>
<dbReference type="PhylomeDB" id="A7S6U8"/>
<dbReference type="KEGG" id="nve:5512341"/>
<accession>A7S6U8</accession>
<organism evidence="2 3">
    <name type="scientific">Nematostella vectensis</name>
    <name type="common">Starlet sea anemone</name>
    <dbReference type="NCBI Taxonomy" id="45351"/>
    <lineage>
        <taxon>Eukaryota</taxon>
        <taxon>Metazoa</taxon>
        <taxon>Cnidaria</taxon>
        <taxon>Anthozoa</taxon>
        <taxon>Hexacorallia</taxon>
        <taxon>Actiniaria</taxon>
        <taxon>Edwardsiidae</taxon>
        <taxon>Nematostella</taxon>
    </lineage>
</organism>
<evidence type="ECO:0000313" key="3">
    <source>
        <dbReference type="Proteomes" id="UP000001593"/>
    </source>
</evidence>
<proteinExistence type="predicted"/>
<gene>
    <name evidence="2" type="ORF">NEMVEDRAFT_v1g243272</name>
</gene>
<dbReference type="EMBL" id="DS469589">
    <property type="protein sequence ID" value="EDO40586.1"/>
    <property type="molecule type" value="Genomic_DNA"/>
</dbReference>
<dbReference type="OMA" id="KKLFYVY"/>
<name>A7S6U8_NEMVE</name>
<keyword evidence="3" id="KW-1185">Reference proteome</keyword>
<dbReference type="Proteomes" id="UP000001593">
    <property type="component" value="Unassembled WGS sequence"/>
</dbReference>
<evidence type="ECO:0008006" key="4">
    <source>
        <dbReference type="Google" id="ProtNLM"/>
    </source>
</evidence>
<dbReference type="eggNOG" id="ENOG502S3BU">
    <property type="taxonomic scope" value="Eukaryota"/>
</dbReference>
<evidence type="ECO:0000256" key="1">
    <source>
        <dbReference type="SAM" id="MobiDB-lite"/>
    </source>
</evidence>
<feature type="region of interest" description="Disordered" evidence="1">
    <location>
        <begin position="157"/>
        <end position="179"/>
    </location>
</feature>
<dbReference type="AlphaFoldDB" id="A7S6U8"/>
<feature type="region of interest" description="Disordered" evidence="1">
    <location>
        <begin position="1"/>
        <end position="24"/>
    </location>
</feature>